<evidence type="ECO:0000259" key="5">
    <source>
        <dbReference type="PROSITE" id="PS01124"/>
    </source>
</evidence>
<dbReference type="Proteomes" id="UP001597497">
    <property type="component" value="Unassembled WGS sequence"/>
</dbReference>
<evidence type="ECO:0000256" key="3">
    <source>
        <dbReference type="ARBA" id="ARBA00023163"/>
    </source>
</evidence>
<dbReference type="PROSITE" id="PS00041">
    <property type="entry name" value="HTH_ARAC_FAMILY_1"/>
    <property type="match status" value="1"/>
</dbReference>
<dbReference type="Gene3D" id="1.10.10.60">
    <property type="entry name" value="Homeodomain-like"/>
    <property type="match status" value="2"/>
</dbReference>
<evidence type="ECO:0000313" key="7">
    <source>
        <dbReference type="Proteomes" id="UP001597497"/>
    </source>
</evidence>
<dbReference type="PANTHER" id="PTHR40055:SF1">
    <property type="entry name" value="TRANSCRIPTIONAL REGULATOR YGIV-RELATED"/>
    <property type="match status" value="1"/>
</dbReference>
<evidence type="ECO:0000313" key="6">
    <source>
        <dbReference type="EMBL" id="MFD2671484.1"/>
    </source>
</evidence>
<keyword evidence="2" id="KW-0238">DNA-binding</keyword>
<dbReference type="SMART" id="SM00342">
    <property type="entry name" value="HTH_ARAC"/>
    <property type="match status" value="1"/>
</dbReference>
<keyword evidence="7" id="KW-1185">Reference proteome</keyword>
<dbReference type="Pfam" id="PF06445">
    <property type="entry name" value="GyrI-like"/>
    <property type="match status" value="1"/>
</dbReference>
<dbReference type="SUPFAM" id="SSF46689">
    <property type="entry name" value="Homeodomain-like"/>
    <property type="match status" value="2"/>
</dbReference>
<name>A0ABW5RA68_9BACL</name>
<dbReference type="InterPro" id="IPR010499">
    <property type="entry name" value="AraC_E-bd"/>
</dbReference>
<dbReference type="SMART" id="SM00871">
    <property type="entry name" value="AraC_E_bind"/>
    <property type="match status" value="1"/>
</dbReference>
<proteinExistence type="predicted"/>
<protein>
    <submittedName>
        <fullName evidence="6">GyrI-like domain-containing protein</fullName>
    </submittedName>
</protein>
<dbReference type="InterPro" id="IPR029442">
    <property type="entry name" value="GyrI-like"/>
</dbReference>
<dbReference type="PRINTS" id="PR00032">
    <property type="entry name" value="HTHARAC"/>
</dbReference>
<dbReference type="InterPro" id="IPR009057">
    <property type="entry name" value="Homeodomain-like_sf"/>
</dbReference>
<dbReference type="InterPro" id="IPR050908">
    <property type="entry name" value="SmbC-like"/>
</dbReference>
<dbReference type="InterPro" id="IPR011256">
    <property type="entry name" value="Reg_factor_effector_dom_sf"/>
</dbReference>
<dbReference type="EMBL" id="JBHUMM010000011">
    <property type="protein sequence ID" value="MFD2671484.1"/>
    <property type="molecule type" value="Genomic_DNA"/>
</dbReference>
<dbReference type="PROSITE" id="PS01124">
    <property type="entry name" value="HTH_ARAC_FAMILY_2"/>
    <property type="match status" value="1"/>
</dbReference>
<evidence type="ECO:0000256" key="1">
    <source>
        <dbReference type="ARBA" id="ARBA00023015"/>
    </source>
</evidence>
<evidence type="ECO:0000256" key="2">
    <source>
        <dbReference type="ARBA" id="ARBA00023125"/>
    </source>
</evidence>
<feature type="region of interest" description="Disordered" evidence="4">
    <location>
        <begin position="122"/>
        <end position="142"/>
    </location>
</feature>
<dbReference type="Gene3D" id="3.20.80.10">
    <property type="entry name" value="Regulatory factor, effector binding domain"/>
    <property type="match status" value="1"/>
</dbReference>
<organism evidence="6 7">
    <name type="scientific">Marinicrinis sediminis</name>
    <dbReference type="NCBI Taxonomy" id="1652465"/>
    <lineage>
        <taxon>Bacteria</taxon>
        <taxon>Bacillati</taxon>
        <taxon>Bacillota</taxon>
        <taxon>Bacilli</taxon>
        <taxon>Bacillales</taxon>
        <taxon>Paenibacillaceae</taxon>
    </lineage>
</organism>
<accession>A0ABW5RA68</accession>
<gene>
    <name evidence="6" type="ORF">ACFSUC_07680</name>
</gene>
<dbReference type="InterPro" id="IPR020449">
    <property type="entry name" value="Tscrpt_reg_AraC-type_HTH"/>
</dbReference>
<evidence type="ECO:0000256" key="4">
    <source>
        <dbReference type="SAM" id="MobiDB-lite"/>
    </source>
</evidence>
<dbReference type="SUPFAM" id="SSF55136">
    <property type="entry name" value="Probable bacterial effector-binding domain"/>
    <property type="match status" value="1"/>
</dbReference>
<dbReference type="InterPro" id="IPR018062">
    <property type="entry name" value="HTH_AraC-typ_CS"/>
</dbReference>
<keyword evidence="1" id="KW-0805">Transcription regulation</keyword>
<dbReference type="PANTHER" id="PTHR40055">
    <property type="entry name" value="TRANSCRIPTIONAL REGULATOR YGIV-RELATED"/>
    <property type="match status" value="1"/>
</dbReference>
<reference evidence="7" key="1">
    <citation type="journal article" date="2019" name="Int. J. Syst. Evol. Microbiol.">
        <title>The Global Catalogue of Microorganisms (GCM) 10K type strain sequencing project: providing services to taxonomists for standard genome sequencing and annotation.</title>
        <authorList>
            <consortium name="The Broad Institute Genomics Platform"/>
            <consortium name="The Broad Institute Genome Sequencing Center for Infectious Disease"/>
            <person name="Wu L."/>
            <person name="Ma J."/>
        </authorList>
    </citation>
    <scope>NUCLEOTIDE SEQUENCE [LARGE SCALE GENOMIC DNA]</scope>
    <source>
        <strain evidence="7">KCTC 33676</strain>
    </source>
</reference>
<feature type="domain" description="HTH araC/xylS-type" evidence="5">
    <location>
        <begin position="11"/>
        <end position="110"/>
    </location>
</feature>
<comment type="caution">
    <text evidence="6">The sequence shown here is derived from an EMBL/GenBank/DDBJ whole genome shotgun (WGS) entry which is preliminary data.</text>
</comment>
<dbReference type="Pfam" id="PF12833">
    <property type="entry name" value="HTH_18"/>
    <property type="match status" value="1"/>
</dbReference>
<keyword evidence="3" id="KW-0804">Transcription</keyword>
<sequence>MAGQDALKQVNKVLRYIEHHLNEPLSLEMLAKISTYSAYHFQRTFKAIVGETPAAYMKRLRLENAAHLLIYEPDIPVTEVALMSGFSSLSYFTYSFQAYFRTSPSKWREGAYLERFPREYASQDNRKKSKQLRKNEQEDGSPRGYNEFRWLDLNRVNIMEMPACQAISRTKIGPYTAGIPQAWEDLYHWCTSRDFIKQDTFMFGIPRSNPYITPPEKSRYDCRVEISEEALRHMDQDDIVWFQGGKHVVYVFEDKVDYRERSRLIECYSELYSYWLPKSGYRYLSNPIEWIELQQVEGSLSTRCLIKAIGLAIEPK</sequence>
<dbReference type="RefSeq" id="WP_379928957.1">
    <property type="nucleotide sequence ID" value="NZ_JBHUMM010000011.1"/>
</dbReference>
<dbReference type="InterPro" id="IPR018060">
    <property type="entry name" value="HTH_AraC"/>
</dbReference>